<evidence type="ECO:0000256" key="1">
    <source>
        <dbReference type="SAM" id="MobiDB-lite"/>
    </source>
</evidence>
<accession>A0A392W2B1</accession>
<protein>
    <submittedName>
        <fullName evidence="2">Uncharacterized protein</fullName>
    </submittedName>
</protein>
<dbReference type="Proteomes" id="UP000265520">
    <property type="component" value="Unassembled WGS sequence"/>
</dbReference>
<name>A0A392W2B1_9FABA</name>
<reference evidence="2 3" key="1">
    <citation type="journal article" date="2018" name="Front. Plant Sci.">
        <title>Red Clover (Trifolium pratense) and Zigzag Clover (T. medium) - A Picture of Genomic Similarities and Differences.</title>
        <authorList>
            <person name="Dluhosova J."/>
            <person name="Istvanek J."/>
            <person name="Nedelnik J."/>
            <person name="Repkova J."/>
        </authorList>
    </citation>
    <scope>NUCLEOTIDE SEQUENCE [LARGE SCALE GENOMIC DNA]</scope>
    <source>
        <strain evidence="3">cv. 10/8</strain>
        <tissue evidence="2">Leaf</tissue>
    </source>
</reference>
<keyword evidence="3" id="KW-1185">Reference proteome</keyword>
<sequence length="52" mass="5616">ASIESRAWGAVDWAEIYGHYPRPNGACDESEPGPQGTRSIRMSSPKGRVATI</sequence>
<feature type="region of interest" description="Disordered" evidence="1">
    <location>
        <begin position="22"/>
        <end position="52"/>
    </location>
</feature>
<organism evidence="2 3">
    <name type="scientific">Trifolium medium</name>
    <dbReference type="NCBI Taxonomy" id="97028"/>
    <lineage>
        <taxon>Eukaryota</taxon>
        <taxon>Viridiplantae</taxon>
        <taxon>Streptophyta</taxon>
        <taxon>Embryophyta</taxon>
        <taxon>Tracheophyta</taxon>
        <taxon>Spermatophyta</taxon>
        <taxon>Magnoliopsida</taxon>
        <taxon>eudicotyledons</taxon>
        <taxon>Gunneridae</taxon>
        <taxon>Pentapetalae</taxon>
        <taxon>rosids</taxon>
        <taxon>fabids</taxon>
        <taxon>Fabales</taxon>
        <taxon>Fabaceae</taxon>
        <taxon>Papilionoideae</taxon>
        <taxon>50 kb inversion clade</taxon>
        <taxon>NPAAA clade</taxon>
        <taxon>Hologalegina</taxon>
        <taxon>IRL clade</taxon>
        <taxon>Trifolieae</taxon>
        <taxon>Trifolium</taxon>
    </lineage>
</organism>
<evidence type="ECO:0000313" key="3">
    <source>
        <dbReference type="Proteomes" id="UP000265520"/>
    </source>
</evidence>
<feature type="non-terminal residue" evidence="2">
    <location>
        <position position="1"/>
    </location>
</feature>
<comment type="caution">
    <text evidence="2">The sequence shown here is derived from an EMBL/GenBank/DDBJ whole genome shotgun (WGS) entry which is preliminary data.</text>
</comment>
<proteinExistence type="predicted"/>
<dbReference type="AlphaFoldDB" id="A0A392W2B1"/>
<evidence type="ECO:0000313" key="2">
    <source>
        <dbReference type="EMBL" id="MCI94804.1"/>
    </source>
</evidence>
<dbReference type="EMBL" id="LXQA011366917">
    <property type="protein sequence ID" value="MCI94804.1"/>
    <property type="molecule type" value="Genomic_DNA"/>
</dbReference>